<dbReference type="SUPFAM" id="SSF51735">
    <property type="entry name" value="NAD(P)-binding Rossmann-fold domains"/>
    <property type="match status" value="1"/>
</dbReference>
<dbReference type="PANTHER" id="PTHR15020:SF50">
    <property type="entry name" value="UPF0659 PROTEIN YMR090W"/>
    <property type="match status" value="1"/>
</dbReference>
<evidence type="ECO:0000259" key="1">
    <source>
        <dbReference type="Pfam" id="PF13460"/>
    </source>
</evidence>
<protein>
    <submittedName>
        <fullName evidence="2">SDR family oxidoreductase</fullName>
    </submittedName>
</protein>
<dbReference type="PANTHER" id="PTHR15020">
    <property type="entry name" value="FLAVIN REDUCTASE-RELATED"/>
    <property type="match status" value="1"/>
</dbReference>
<organism evidence="2 3">
    <name type="scientific">Virgibacillus xinjiangensis</name>
    <dbReference type="NCBI Taxonomy" id="393090"/>
    <lineage>
        <taxon>Bacteria</taxon>
        <taxon>Bacillati</taxon>
        <taxon>Bacillota</taxon>
        <taxon>Bacilli</taxon>
        <taxon>Bacillales</taxon>
        <taxon>Bacillaceae</taxon>
        <taxon>Virgibacillus</taxon>
    </lineage>
</organism>
<dbReference type="InterPro" id="IPR016040">
    <property type="entry name" value="NAD(P)-bd_dom"/>
</dbReference>
<gene>
    <name evidence="2" type="ORF">ACFOGI_11150</name>
</gene>
<dbReference type="EMBL" id="JBHRSA010000043">
    <property type="protein sequence ID" value="MFC3040804.1"/>
    <property type="molecule type" value="Genomic_DNA"/>
</dbReference>
<dbReference type="RefSeq" id="WP_390272414.1">
    <property type="nucleotide sequence ID" value="NZ_JBHRSA010000043.1"/>
</dbReference>
<reference evidence="3" key="1">
    <citation type="journal article" date="2019" name="Int. J. Syst. Evol. Microbiol.">
        <title>The Global Catalogue of Microorganisms (GCM) 10K type strain sequencing project: providing services to taxonomists for standard genome sequencing and annotation.</title>
        <authorList>
            <consortium name="The Broad Institute Genomics Platform"/>
            <consortium name="The Broad Institute Genome Sequencing Center for Infectious Disease"/>
            <person name="Wu L."/>
            <person name="Ma J."/>
        </authorList>
    </citation>
    <scope>NUCLEOTIDE SEQUENCE [LARGE SCALE GENOMIC DNA]</scope>
    <source>
        <strain evidence="3">KCTC 13128</strain>
    </source>
</reference>
<keyword evidence="3" id="KW-1185">Reference proteome</keyword>
<dbReference type="Pfam" id="PF13460">
    <property type="entry name" value="NAD_binding_10"/>
    <property type="match status" value="1"/>
</dbReference>
<dbReference type="Proteomes" id="UP001595279">
    <property type="component" value="Unassembled WGS sequence"/>
</dbReference>
<sequence>MKVLVAGAHGHTGKLLVKNLRAEGHEPYAMVRKEEQKAEMEELGGIPVLGDLESESDVGRAVKGMEVVMFAAGSGSGTGPNKTTDVDRDGAIRLIDATEKDGIKKFVMLSSMGAGDPTQVEGTFRHYLQMKHEADEHLKKSELDYTIVRPGALTKEPGTSKIKVGDTVGRGEIPREDVAKTMISALQEPNAYHKTFEMISGDTQIEDALRSLS</sequence>
<comment type="caution">
    <text evidence="2">The sequence shown here is derived from an EMBL/GenBank/DDBJ whole genome shotgun (WGS) entry which is preliminary data.</text>
</comment>
<evidence type="ECO:0000313" key="3">
    <source>
        <dbReference type="Proteomes" id="UP001595279"/>
    </source>
</evidence>
<accession>A0ABV7CWG1</accession>
<proteinExistence type="predicted"/>
<name>A0ABV7CWG1_9BACI</name>
<feature type="domain" description="NAD(P)-binding" evidence="1">
    <location>
        <begin position="7"/>
        <end position="189"/>
    </location>
</feature>
<dbReference type="Gene3D" id="3.40.50.720">
    <property type="entry name" value="NAD(P)-binding Rossmann-like Domain"/>
    <property type="match status" value="1"/>
</dbReference>
<evidence type="ECO:0000313" key="2">
    <source>
        <dbReference type="EMBL" id="MFC3040804.1"/>
    </source>
</evidence>
<dbReference type="CDD" id="cd05243">
    <property type="entry name" value="SDR_a5"/>
    <property type="match status" value="1"/>
</dbReference>
<dbReference type="InterPro" id="IPR036291">
    <property type="entry name" value="NAD(P)-bd_dom_sf"/>
</dbReference>